<feature type="domain" description="Large ribosomal subunit protein uL6 alpha-beta" evidence="9">
    <location>
        <begin position="11"/>
        <end position="83"/>
    </location>
</feature>
<dbReference type="InterPro" id="IPR000702">
    <property type="entry name" value="Ribosomal_uL6-like"/>
</dbReference>
<dbReference type="FunFam" id="3.90.930.12:FF:000001">
    <property type="entry name" value="50S ribosomal protein L6"/>
    <property type="match status" value="1"/>
</dbReference>
<keyword evidence="3 6" id="KW-0694">RNA-binding</keyword>
<dbReference type="GO" id="GO:0019843">
    <property type="term" value="F:rRNA binding"/>
    <property type="evidence" value="ECO:0007669"/>
    <property type="project" value="UniProtKB-UniRule"/>
</dbReference>
<dbReference type="NCBIfam" id="TIGR03654">
    <property type="entry name" value="L6_bact"/>
    <property type="match status" value="1"/>
</dbReference>
<dbReference type="InterPro" id="IPR020040">
    <property type="entry name" value="Ribosomal_uL6_a/b-dom"/>
</dbReference>
<accession>A0A133KIT2</accession>
<comment type="caution">
    <text evidence="10">The sequence shown here is derived from an EMBL/GenBank/DDBJ whole genome shotgun (WGS) entry which is preliminary data.</text>
</comment>
<keyword evidence="5 6" id="KW-0687">Ribonucleoprotein</keyword>
<dbReference type="InterPro" id="IPR019906">
    <property type="entry name" value="Ribosomal_uL6_bac-type"/>
</dbReference>
<dbReference type="Proteomes" id="UP000070383">
    <property type="component" value="Unassembled WGS sequence"/>
</dbReference>
<dbReference type="PANTHER" id="PTHR11655:SF14">
    <property type="entry name" value="LARGE RIBOSOMAL SUBUNIT PROTEIN UL6M"/>
    <property type="match status" value="1"/>
</dbReference>
<evidence type="ECO:0000256" key="5">
    <source>
        <dbReference type="ARBA" id="ARBA00023274"/>
    </source>
</evidence>
<dbReference type="GO" id="GO:0002181">
    <property type="term" value="P:cytoplasmic translation"/>
    <property type="evidence" value="ECO:0007669"/>
    <property type="project" value="TreeGrafter"/>
</dbReference>
<evidence type="ECO:0000313" key="10">
    <source>
        <dbReference type="EMBL" id="KWZ79370.1"/>
    </source>
</evidence>
<gene>
    <name evidence="6" type="primary">rplF</name>
    <name evidence="10" type="ORF">HMPREF3200_00098</name>
</gene>
<keyword evidence="2 6" id="KW-0699">rRNA-binding</keyword>
<dbReference type="InterPro" id="IPR036789">
    <property type="entry name" value="Ribosomal_uL6-like_a/b-dom_sf"/>
</dbReference>
<dbReference type="PIRSF" id="PIRSF002162">
    <property type="entry name" value="Ribosomal_L6"/>
    <property type="match status" value="1"/>
</dbReference>
<evidence type="ECO:0000256" key="7">
    <source>
        <dbReference type="RuleBase" id="RU003869"/>
    </source>
</evidence>
<proteinExistence type="inferred from homology"/>
<feature type="domain" description="Large ribosomal subunit protein uL6 alpha-beta" evidence="9">
    <location>
        <begin position="92"/>
        <end position="165"/>
    </location>
</feature>
<evidence type="ECO:0000256" key="1">
    <source>
        <dbReference type="ARBA" id="ARBA00009356"/>
    </source>
</evidence>
<evidence type="ECO:0000256" key="4">
    <source>
        <dbReference type="ARBA" id="ARBA00022980"/>
    </source>
</evidence>
<evidence type="ECO:0000256" key="3">
    <source>
        <dbReference type="ARBA" id="ARBA00022884"/>
    </source>
</evidence>
<dbReference type="AlphaFoldDB" id="A0A133KIT2"/>
<dbReference type="STRING" id="33036.HMPREF3200_00098"/>
<evidence type="ECO:0000259" key="9">
    <source>
        <dbReference type="Pfam" id="PF00347"/>
    </source>
</evidence>
<dbReference type="GO" id="GO:0022625">
    <property type="term" value="C:cytosolic large ribosomal subunit"/>
    <property type="evidence" value="ECO:0007669"/>
    <property type="project" value="UniProtKB-UniRule"/>
</dbReference>
<dbReference type="FunFam" id="3.90.930.12:FF:000002">
    <property type="entry name" value="50S ribosomal protein L6"/>
    <property type="match status" value="1"/>
</dbReference>
<dbReference type="Gene3D" id="3.90.930.12">
    <property type="entry name" value="Ribosomal protein L6, alpha-beta domain"/>
    <property type="match status" value="2"/>
</dbReference>
<evidence type="ECO:0000256" key="8">
    <source>
        <dbReference type="RuleBase" id="RU003870"/>
    </source>
</evidence>
<dbReference type="EMBL" id="LRPM01000003">
    <property type="protein sequence ID" value="KWZ79370.1"/>
    <property type="molecule type" value="Genomic_DNA"/>
</dbReference>
<dbReference type="SUPFAM" id="SSF56053">
    <property type="entry name" value="Ribosomal protein L6"/>
    <property type="match status" value="2"/>
</dbReference>
<dbReference type="GO" id="GO:0003735">
    <property type="term" value="F:structural constituent of ribosome"/>
    <property type="evidence" value="ECO:0007669"/>
    <property type="project" value="UniProtKB-UniRule"/>
</dbReference>
<organism evidence="10 11">
    <name type="scientific">Anaerococcus tetradius</name>
    <dbReference type="NCBI Taxonomy" id="33036"/>
    <lineage>
        <taxon>Bacteria</taxon>
        <taxon>Bacillati</taxon>
        <taxon>Bacillota</taxon>
        <taxon>Tissierellia</taxon>
        <taxon>Tissierellales</taxon>
        <taxon>Peptoniphilaceae</taxon>
        <taxon>Anaerococcus</taxon>
    </lineage>
</organism>
<sequence length="179" mass="19928">MSRIGKLPIEIPSGVTIEINDRLVSVKGPKGNDSLEVSKNVELELNEKELLVKIPENYTKAQNVDHGLYRSLINNMVVGVSEGYSKTLQIEGTGYRANKQGKNLVMNLGFSHQVTMADPEGIEVEVPNDRTIVVKGINKQLVGQHAANIRNWRKPEPYKGKGIRYEGEHVRRKVGKTGK</sequence>
<dbReference type="OrthoDB" id="9805007at2"/>
<dbReference type="PROSITE" id="PS00525">
    <property type="entry name" value="RIBOSOMAL_L6_1"/>
    <property type="match status" value="1"/>
</dbReference>
<dbReference type="InterPro" id="IPR002358">
    <property type="entry name" value="Ribosomal_uL6_CS"/>
</dbReference>
<keyword evidence="11" id="KW-1185">Reference proteome</keyword>
<protein>
    <recommendedName>
        <fullName evidence="6">Large ribosomal subunit protein uL6</fullName>
    </recommendedName>
</protein>
<comment type="subunit">
    <text evidence="6">Part of the 50S ribosomal subunit.</text>
</comment>
<dbReference type="PATRIC" id="fig|33036.3.peg.101"/>
<dbReference type="Pfam" id="PF00347">
    <property type="entry name" value="Ribosomal_L6"/>
    <property type="match status" value="2"/>
</dbReference>
<evidence type="ECO:0000313" key="11">
    <source>
        <dbReference type="Proteomes" id="UP000070383"/>
    </source>
</evidence>
<reference evidence="11" key="1">
    <citation type="submission" date="2016-01" db="EMBL/GenBank/DDBJ databases">
        <authorList>
            <person name="Mitreva M."/>
            <person name="Pepin K.H."/>
            <person name="Mihindukulasuriya K.A."/>
            <person name="Fulton R."/>
            <person name="Fronick C."/>
            <person name="O'Laughlin M."/>
            <person name="Miner T."/>
            <person name="Herter B."/>
            <person name="Rosa B.A."/>
            <person name="Cordes M."/>
            <person name="Tomlinson C."/>
            <person name="Wollam A."/>
            <person name="Palsikar V.B."/>
            <person name="Mardis E.R."/>
            <person name="Wilson R.K."/>
        </authorList>
    </citation>
    <scope>NUCLEOTIDE SEQUENCE [LARGE SCALE GENOMIC DNA]</scope>
    <source>
        <strain evidence="11">MJR8151</strain>
    </source>
</reference>
<evidence type="ECO:0000256" key="6">
    <source>
        <dbReference type="HAMAP-Rule" id="MF_01365"/>
    </source>
</evidence>
<name>A0A133KIT2_9FIRM</name>
<dbReference type="HAMAP" id="MF_01365_B">
    <property type="entry name" value="Ribosomal_uL6_B"/>
    <property type="match status" value="1"/>
</dbReference>
<dbReference type="PRINTS" id="PR00059">
    <property type="entry name" value="RIBOSOMALL6"/>
</dbReference>
<comment type="similarity">
    <text evidence="1 6 7">Belongs to the universal ribosomal protein uL6 family.</text>
</comment>
<evidence type="ECO:0000256" key="2">
    <source>
        <dbReference type="ARBA" id="ARBA00022730"/>
    </source>
</evidence>
<dbReference type="PANTHER" id="PTHR11655">
    <property type="entry name" value="60S/50S RIBOSOMAL PROTEIN L6/L9"/>
    <property type="match status" value="1"/>
</dbReference>
<dbReference type="RefSeq" id="WP_004836725.1">
    <property type="nucleotide sequence ID" value="NZ_CAMPNK010000028.1"/>
</dbReference>
<comment type="function">
    <text evidence="6 8">This protein binds to the 23S rRNA, and is important in its secondary structure. It is located near the subunit interface in the base of the L7/L12 stalk, and near the tRNA binding site of the peptidyltransferase center.</text>
</comment>
<keyword evidence="4 6" id="KW-0689">Ribosomal protein</keyword>